<proteinExistence type="predicted"/>
<evidence type="ECO:0000256" key="1">
    <source>
        <dbReference type="SAM" id="SignalP"/>
    </source>
</evidence>
<sequence length="97" mass="10934">MVKWFLVLLSLSSTTFAAPKTQNSEIRAATHCMFSSSEHSTETGALHIVFRPRMLCLWDYQRCLLAWAKITCLARGCIALRFPTTGTISMAEMMCKL</sequence>
<feature type="signal peptide" evidence="1">
    <location>
        <begin position="1"/>
        <end position="17"/>
    </location>
</feature>
<keyword evidence="3" id="KW-1185">Reference proteome</keyword>
<evidence type="ECO:0000313" key="3">
    <source>
        <dbReference type="Proteomes" id="UP001168821"/>
    </source>
</evidence>
<organism evidence="2 3">
    <name type="scientific">Zophobas morio</name>
    <dbReference type="NCBI Taxonomy" id="2755281"/>
    <lineage>
        <taxon>Eukaryota</taxon>
        <taxon>Metazoa</taxon>
        <taxon>Ecdysozoa</taxon>
        <taxon>Arthropoda</taxon>
        <taxon>Hexapoda</taxon>
        <taxon>Insecta</taxon>
        <taxon>Pterygota</taxon>
        <taxon>Neoptera</taxon>
        <taxon>Endopterygota</taxon>
        <taxon>Coleoptera</taxon>
        <taxon>Polyphaga</taxon>
        <taxon>Cucujiformia</taxon>
        <taxon>Tenebrionidae</taxon>
        <taxon>Zophobas</taxon>
    </lineage>
</organism>
<gene>
    <name evidence="2" type="ORF">Zmor_027540</name>
</gene>
<evidence type="ECO:0000313" key="2">
    <source>
        <dbReference type="EMBL" id="KAJ3641011.1"/>
    </source>
</evidence>
<dbReference type="Proteomes" id="UP001168821">
    <property type="component" value="Unassembled WGS sequence"/>
</dbReference>
<evidence type="ECO:0008006" key="4">
    <source>
        <dbReference type="Google" id="ProtNLM"/>
    </source>
</evidence>
<dbReference type="EMBL" id="JALNTZ010000009">
    <property type="protein sequence ID" value="KAJ3641011.1"/>
    <property type="molecule type" value="Genomic_DNA"/>
</dbReference>
<feature type="chain" id="PRO_5041225225" description="Secreted protein" evidence="1">
    <location>
        <begin position="18"/>
        <end position="97"/>
    </location>
</feature>
<reference evidence="2" key="1">
    <citation type="journal article" date="2023" name="G3 (Bethesda)">
        <title>Whole genome assemblies of Zophobas morio and Tenebrio molitor.</title>
        <authorList>
            <person name="Kaur S."/>
            <person name="Stinson S.A."/>
            <person name="diCenzo G.C."/>
        </authorList>
    </citation>
    <scope>NUCLEOTIDE SEQUENCE</scope>
    <source>
        <strain evidence="2">QUZm001</strain>
    </source>
</reference>
<accession>A0AA38HNQ8</accession>
<protein>
    <recommendedName>
        <fullName evidence="4">Secreted protein</fullName>
    </recommendedName>
</protein>
<keyword evidence="1" id="KW-0732">Signal</keyword>
<comment type="caution">
    <text evidence="2">The sequence shown here is derived from an EMBL/GenBank/DDBJ whole genome shotgun (WGS) entry which is preliminary data.</text>
</comment>
<name>A0AA38HNQ8_9CUCU</name>
<dbReference type="AlphaFoldDB" id="A0AA38HNQ8"/>